<feature type="domain" description="Bacterial bifunctional deaminase-reductase C-terminal" evidence="1">
    <location>
        <begin position="22"/>
        <end position="186"/>
    </location>
</feature>
<protein>
    <submittedName>
        <fullName evidence="2">Dihydrofolate reductase</fullName>
    </submittedName>
</protein>
<keyword evidence="3" id="KW-1185">Reference proteome</keyword>
<gene>
    <name evidence="2" type="ORF">DVA86_21450</name>
</gene>
<dbReference type="GO" id="GO:0009231">
    <property type="term" value="P:riboflavin biosynthetic process"/>
    <property type="evidence" value="ECO:0007669"/>
    <property type="project" value="InterPro"/>
</dbReference>
<dbReference type="EMBL" id="CP031320">
    <property type="protein sequence ID" value="AXK34831.1"/>
    <property type="molecule type" value="Genomic_DNA"/>
</dbReference>
<dbReference type="InterPro" id="IPR002734">
    <property type="entry name" value="RibDG_C"/>
</dbReference>
<reference evidence="2 3" key="1">
    <citation type="submission" date="2018-07" db="EMBL/GenBank/DDBJ databases">
        <title>Draft genome of the type strain Streptomyces armeniacus ATCC 15676.</title>
        <authorList>
            <person name="Labana P."/>
            <person name="Gosse J.T."/>
            <person name="Boddy C.N."/>
        </authorList>
    </citation>
    <scope>NUCLEOTIDE SEQUENCE [LARGE SCALE GENOMIC DNA]</scope>
    <source>
        <strain evidence="2 3">ATCC 15676</strain>
    </source>
</reference>
<dbReference type="Gene3D" id="3.40.430.10">
    <property type="entry name" value="Dihydrofolate Reductase, subunit A"/>
    <property type="match status" value="1"/>
</dbReference>
<sequence>MDHRKGDEMGHDSTPDGPQQQVFAFLFCSLDGYHEGPDGELDFGLHDEEFFDWNLRQTREVGALLLGRRTYEHFAEVWPSAEAAERLPEIAAFMNAVPKTVVTGGGPVTPWEGTRVTDGSDLGAEVARLRAESTGDVAVFGSSGLTVTLLEQGLVDELRILLHPVLLGRGRSLYAGLSERVDLTPGAVTVFRSGNLLLRYRPPGRTGGPAVEG</sequence>
<dbReference type="InterPro" id="IPR050765">
    <property type="entry name" value="Riboflavin_Biosynth_HTPR"/>
</dbReference>
<dbReference type="KEGG" id="sarm:DVA86_21450"/>
<dbReference type="AlphaFoldDB" id="A0A345XT65"/>
<evidence type="ECO:0000313" key="3">
    <source>
        <dbReference type="Proteomes" id="UP000254425"/>
    </source>
</evidence>
<dbReference type="Proteomes" id="UP000254425">
    <property type="component" value="Chromosome"/>
</dbReference>
<proteinExistence type="predicted"/>
<accession>A0A345XT65</accession>
<evidence type="ECO:0000259" key="1">
    <source>
        <dbReference type="Pfam" id="PF01872"/>
    </source>
</evidence>
<dbReference type="PANTHER" id="PTHR38011">
    <property type="entry name" value="DIHYDROFOLATE REDUCTASE FAMILY PROTEIN (AFU_ORTHOLOGUE AFUA_8G06820)"/>
    <property type="match status" value="1"/>
</dbReference>
<organism evidence="2 3">
    <name type="scientific">Streptomyces armeniacus</name>
    <dbReference type="NCBI Taxonomy" id="83291"/>
    <lineage>
        <taxon>Bacteria</taxon>
        <taxon>Bacillati</taxon>
        <taxon>Actinomycetota</taxon>
        <taxon>Actinomycetes</taxon>
        <taxon>Kitasatosporales</taxon>
        <taxon>Streptomycetaceae</taxon>
        <taxon>Streptomyces</taxon>
    </lineage>
</organism>
<dbReference type="PANTHER" id="PTHR38011:SF11">
    <property type="entry name" value="2,5-DIAMINO-6-RIBOSYLAMINO-4(3H)-PYRIMIDINONE 5'-PHOSPHATE REDUCTASE"/>
    <property type="match status" value="1"/>
</dbReference>
<evidence type="ECO:0000313" key="2">
    <source>
        <dbReference type="EMBL" id="AXK34831.1"/>
    </source>
</evidence>
<name>A0A345XT65_9ACTN</name>
<dbReference type="SUPFAM" id="SSF53597">
    <property type="entry name" value="Dihydrofolate reductase-like"/>
    <property type="match status" value="1"/>
</dbReference>
<dbReference type="GO" id="GO:0008703">
    <property type="term" value="F:5-amino-6-(5-phosphoribosylamino)uracil reductase activity"/>
    <property type="evidence" value="ECO:0007669"/>
    <property type="project" value="InterPro"/>
</dbReference>
<dbReference type="Pfam" id="PF01872">
    <property type="entry name" value="RibD_C"/>
    <property type="match status" value="1"/>
</dbReference>
<dbReference type="InterPro" id="IPR024072">
    <property type="entry name" value="DHFR-like_dom_sf"/>
</dbReference>